<keyword evidence="5 8" id="KW-0464">Manganese</keyword>
<keyword evidence="4 10" id="KW-0378">Hydrolase</keyword>
<feature type="binding site" evidence="9">
    <location>
        <begin position="163"/>
        <end position="165"/>
    </location>
    <ligand>
        <name>substrate</name>
    </ligand>
</feature>
<dbReference type="PANTHER" id="PTHR30447:SF0">
    <property type="entry name" value="FRUCTOSE-1,6-BISPHOSPHATASE 1 CLASS 2-RELATED"/>
    <property type="match status" value="1"/>
</dbReference>
<dbReference type="InterPro" id="IPR004464">
    <property type="entry name" value="FBPase_class-2/SBPase"/>
</dbReference>
<reference evidence="10 11" key="1">
    <citation type="submission" date="2018-06" db="EMBL/GenBank/DDBJ databases">
        <title>Complete Genome Sequence of Ehrlichia minasensis Isolated From Cattle.</title>
        <authorList>
            <person name="Aguiar D.M."/>
            <person name="Araujo J.P.A.Jr."/>
            <person name="Nakazato L."/>
            <person name="Bard E."/>
            <person name="Cabezas-Cruz A."/>
        </authorList>
    </citation>
    <scope>NUCLEOTIDE SEQUENCE [LARGE SCALE GENOMIC DNA]</scope>
    <source>
        <strain evidence="10 11">B11</strain>
    </source>
</reference>
<dbReference type="GO" id="GO:0005829">
    <property type="term" value="C:cytosol"/>
    <property type="evidence" value="ECO:0007669"/>
    <property type="project" value="TreeGrafter"/>
</dbReference>
<feature type="binding site" evidence="8">
    <location>
        <position position="210"/>
    </location>
    <ligand>
        <name>Mn(2+)</name>
        <dbReference type="ChEBI" id="CHEBI:29035"/>
        <label>2</label>
    </ligand>
</feature>
<evidence type="ECO:0000256" key="1">
    <source>
        <dbReference type="ARBA" id="ARBA00001273"/>
    </source>
</evidence>
<feature type="binding site" evidence="8">
    <location>
        <position position="56"/>
    </location>
    <ligand>
        <name>Mn(2+)</name>
        <dbReference type="ChEBI" id="CHEBI:29035"/>
        <label>1</label>
    </ligand>
</feature>
<feature type="binding site" evidence="9">
    <location>
        <begin position="185"/>
        <end position="187"/>
    </location>
    <ligand>
        <name>substrate</name>
    </ligand>
</feature>
<evidence type="ECO:0000313" key="11">
    <source>
        <dbReference type="Proteomes" id="UP000293377"/>
    </source>
</evidence>
<gene>
    <name evidence="10" type="primary">glpX</name>
    <name evidence="10" type="ORF">DRF75_03850</name>
</gene>
<dbReference type="NCBIfam" id="TIGR00330">
    <property type="entry name" value="glpX"/>
    <property type="match status" value="1"/>
</dbReference>
<feature type="binding site" evidence="8">
    <location>
        <position position="86"/>
    </location>
    <ligand>
        <name>Mn(2+)</name>
        <dbReference type="ChEBI" id="CHEBI:29035"/>
        <label>2</label>
    </ligand>
</feature>
<accession>A0A4Q6I3R0</accession>
<dbReference type="SUPFAM" id="SSF56655">
    <property type="entry name" value="Carbohydrate phosphatase"/>
    <property type="match status" value="1"/>
</dbReference>
<dbReference type="GO" id="GO:0006071">
    <property type="term" value="P:glycerol metabolic process"/>
    <property type="evidence" value="ECO:0007669"/>
    <property type="project" value="InterPro"/>
</dbReference>
<evidence type="ECO:0000256" key="7">
    <source>
        <dbReference type="PIRNR" id="PIRNR004532"/>
    </source>
</evidence>
<evidence type="ECO:0000256" key="5">
    <source>
        <dbReference type="ARBA" id="ARBA00023211"/>
    </source>
</evidence>
<name>A0A4Q6I3R0_9RICK</name>
<feature type="binding site" evidence="9">
    <location>
        <position position="117"/>
    </location>
    <ligand>
        <name>substrate</name>
    </ligand>
</feature>
<dbReference type="RefSeq" id="WP_129992675.1">
    <property type="nucleotide sequence ID" value="NZ_QOHL01000018.1"/>
</dbReference>
<dbReference type="EMBL" id="QOHL01000018">
    <property type="protein sequence ID" value="RZB12505.1"/>
    <property type="molecule type" value="Genomic_DNA"/>
</dbReference>
<protein>
    <recommendedName>
        <fullName evidence="7">Fructose-1,6-bisphosphatase</fullName>
    </recommendedName>
</protein>
<dbReference type="CDD" id="cd01516">
    <property type="entry name" value="FBPase_glpX"/>
    <property type="match status" value="1"/>
</dbReference>
<evidence type="ECO:0000313" key="10">
    <source>
        <dbReference type="EMBL" id="RZB12505.1"/>
    </source>
</evidence>
<dbReference type="STRING" id="1242993.ehr_00518"/>
<dbReference type="AlphaFoldDB" id="A0A4Q6I3R0"/>
<dbReference type="GO" id="GO:0030388">
    <property type="term" value="P:fructose 1,6-bisphosphate metabolic process"/>
    <property type="evidence" value="ECO:0007669"/>
    <property type="project" value="TreeGrafter"/>
</dbReference>
<feature type="binding site" evidence="8">
    <location>
        <position position="32"/>
    </location>
    <ligand>
        <name>Mn(2+)</name>
        <dbReference type="ChEBI" id="CHEBI:29035"/>
        <label>1</label>
    </ligand>
</feature>
<dbReference type="Proteomes" id="UP000293377">
    <property type="component" value="Unassembled WGS sequence"/>
</dbReference>
<dbReference type="GO" id="GO:0042132">
    <property type="term" value="F:fructose 1,6-bisphosphate 1-phosphatase activity"/>
    <property type="evidence" value="ECO:0007669"/>
    <property type="project" value="UniProtKB-EC"/>
</dbReference>
<dbReference type="PANTHER" id="PTHR30447">
    <property type="entry name" value="FRUCTOSE-1,6-BISPHOSPHATASE CLASS 2"/>
    <property type="match status" value="1"/>
</dbReference>
<keyword evidence="11" id="KW-1185">Reference proteome</keyword>
<comment type="catalytic activity">
    <reaction evidence="1">
        <text>beta-D-fructose 1,6-bisphosphate + H2O = beta-D-fructose 6-phosphate + phosphate</text>
        <dbReference type="Rhea" id="RHEA:11064"/>
        <dbReference type="ChEBI" id="CHEBI:15377"/>
        <dbReference type="ChEBI" id="CHEBI:32966"/>
        <dbReference type="ChEBI" id="CHEBI:43474"/>
        <dbReference type="ChEBI" id="CHEBI:57634"/>
        <dbReference type="EC" id="3.1.3.11"/>
    </reaction>
</comment>
<keyword evidence="3 8" id="KW-0479">Metal-binding</keyword>
<keyword evidence="6 7" id="KW-0119">Carbohydrate metabolism</keyword>
<evidence type="ECO:0000256" key="4">
    <source>
        <dbReference type="ARBA" id="ARBA00022801"/>
    </source>
</evidence>
<feature type="binding site" evidence="9">
    <location>
        <position position="207"/>
    </location>
    <ligand>
        <name>substrate</name>
    </ligand>
</feature>
<feature type="binding site" evidence="9">
    <location>
        <begin position="86"/>
        <end position="88"/>
    </location>
    <ligand>
        <name>substrate</name>
    </ligand>
</feature>
<feature type="binding site" evidence="8">
    <location>
        <position position="83"/>
    </location>
    <ligand>
        <name>Mn(2+)</name>
        <dbReference type="ChEBI" id="CHEBI:29035"/>
        <label>2</label>
    </ligand>
</feature>
<proteinExistence type="inferred from homology"/>
<dbReference type="Gene3D" id="3.40.190.90">
    <property type="match status" value="1"/>
</dbReference>
<evidence type="ECO:0000256" key="2">
    <source>
        <dbReference type="ARBA" id="ARBA00008989"/>
    </source>
</evidence>
<dbReference type="GO" id="GO:0006094">
    <property type="term" value="P:gluconeogenesis"/>
    <property type="evidence" value="ECO:0007669"/>
    <property type="project" value="InterPro"/>
</dbReference>
<evidence type="ECO:0000256" key="9">
    <source>
        <dbReference type="PIRSR" id="PIRSR004532-2"/>
    </source>
</evidence>
<comment type="similarity">
    <text evidence="2 7">Belongs to the FBPase class 2 family.</text>
</comment>
<evidence type="ECO:0000256" key="8">
    <source>
        <dbReference type="PIRSR" id="PIRSR004532-1"/>
    </source>
</evidence>
<dbReference type="Gene3D" id="3.30.540.10">
    <property type="entry name" value="Fructose-1,6-Bisphosphatase, subunit A, domain 1"/>
    <property type="match status" value="1"/>
</dbReference>
<organism evidence="10 11">
    <name type="scientific">Ehrlichia minasensis</name>
    <dbReference type="NCBI Taxonomy" id="1242993"/>
    <lineage>
        <taxon>Bacteria</taxon>
        <taxon>Pseudomonadati</taxon>
        <taxon>Pseudomonadota</taxon>
        <taxon>Alphaproteobacteria</taxon>
        <taxon>Rickettsiales</taxon>
        <taxon>Anaplasmataceae</taxon>
        <taxon>Ehrlichia</taxon>
    </lineage>
</organism>
<dbReference type="Pfam" id="PF03320">
    <property type="entry name" value="FBPase_glpX"/>
    <property type="match status" value="1"/>
</dbReference>
<evidence type="ECO:0000256" key="3">
    <source>
        <dbReference type="ARBA" id="ARBA00022723"/>
    </source>
</evidence>
<evidence type="ECO:0000256" key="6">
    <source>
        <dbReference type="ARBA" id="ARBA00023277"/>
    </source>
</evidence>
<dbReference type="GO" id="GO:0046872">
    <property type="term" value="F:metal ion binding"/>
    <property type="evidence" value="ECO:0007669"/>
    <property type="project" value="UniProtKB-KW"/>
</dbReference>
<comment type="caution">
    <text evidence="10">The sequence shown here is derived from an EMBL/GenBank/DDBJ whole genome shotgun (WGS) entry which is preliminary data.</text>
</comment>
<sequence length="308" mass="33110">MQNLCFKLLSVTEAAALASYKYLGMGDEKGADRVAVDAMRKSLNLLEISGTVVIGEGERDNAPMLYIGEKVGTGGIGIDIALDPLEGTTMCAHYKSGAMSVLAITEKGGFLNAPDVYMEKIAVGPNIPRDVISLKYDIKTNLYNLAAVKKCKVDELVVTVLYRERHLELIKNIRACGARIKLIDDGDISAVVSLMKGMNDLYVGIGGAPEGVLAAAALLSMGGYMEGKLVLDTDPLRARAEKFGIKNPNKIYSIEEMVKSDSIFLATGITDGSLVRGIKYSQGSFEVESVIIKPSSIMYINNTIPESI</sequence>
<comment type="cofactor">
    <cofactor evidence="8">
        <name>Mn(2+)</name>
        <dbReference type="ChEBI" id="CHEBI:29035"/>
    </cofactor>
</comment>
<dbReference type="PIRSF" id="PIRSF004532">
    <property type="entry name" value="GlpX"/>
    <property type="match status" value="1"/>
</dbReference>